<feature type="compositionally biased region" description="Basic and acidic residues" evidence="1">
    <location>
        <begin position="1"/>
        <end position="27"/>
    </location>
</feature>
<feature type="region of interest" description="Disordered" evidence="1">
    <location>
        <begin position="1"/>
        <end position="123"/>
    </location>
</feature>
<evidence type="ECO:0000256" key="1">
    <source>
        <dbReference type="SAM" id="MobiDB-lite"/>
    </source>
</evidence>
<feature type="compositionally biased region" description="Low complexity" evidence="1">
    <location>
        <begin position="144"/>
        <end position="158"/>
    </location>
</feature>
<name>A0AAV7R169_PLEWA</name>
<reference evidence="2" key="1">
    <citation type="journal article" date="2022" name="bioRxiv">
        <title>Sequencing and chromosome-scale assembly of the giantPleurodeles waltlgenome.</title>
        <authorList>
            <person name="Brown T."/>
            <person name="Elewa A."/>
            <person name="Iarovenko S."/>
            <person name="Subramanian E."/>
            <person name="Araus A.J."/>
            <person name="Petzold A."/>
            <person name="Susuki M."/>
            <person name="Suzuki K.-i.T."/>
            <person name="Hayashi T."/>
            <person name="Toyoda A."/>
            <person name="Oliveira C."/>
            <person name="Osipova E."/>
            <person name="Leigh N.D."/>
            <person name="Simon A."/>
            <person name="Yun M.H."/>
        </authorList>
    </citation>
    <scope>NUCLEOTIDE SEQUENCE</scope>
    <source>
        <strain evidence="2">20211129_DDA</strain>
        <tissue evidence="2">Liver</tissue>
    </source>
</reference>
<dbReference type="AlphaFoldDB" id="A0AAV7R169"/>
<organism evidence="2 3">
    <name type="scientific">Pleurodeles waltl</name>
    <name type="common">Iberian ribbed newt</name>
    <dbReference type="NCBI Taxonomy" id="8319"/>
    <lineage>
        <taxon>Eukaryota</taxon>
        <taxon>Metazoa</taxon>
        <taxon>Chordata</taxon>
        <taxon>Craniata</taxon>
        <taxon>Vertebrata</taxon>
        <taxon>Euteleostomi</taxon>
        <taxon>Amphibia</taxon>
        <taxon>Batrachia</taxon>
        <taxon>Caudata</taxon>
        <taxon>Salamandroidea</taxon>
        <taxon>Salamandridae</taxon>
        <taxon>Pleurodelinae</taxon>
        <taxon>Pleurodeles</taxon>
    </lineage>
</organism>
<comment type="caution">
    <text evidence="2">The sequence shown here is derived from an EMBL/GenBank/DDBJ whole genome shotgun (WGS) entry which is preliminary data.</text>
</comment>
<dbReference type="Proteomes" id="UP001066276">
    <property type="component" value="Chromosome 6"/>
</dbReference>
<evidence type="ECO:0000313" key="3">
    <source>
        <dbReference type="Proteomes" id="UP001066276"/>
    </source>
</evidence>
<sequence>MRSRGRVGERAKAPRPREASIDRDTRWKTAGPAPYARMRQHLSTRAHGPEMPAITEKKDRGRHGGRHRDAWTWLHAKGLAKPNNDEYKQEAWITPQPQRRKKPNSGTRPSKAQAAESQAQALKDANLFASAQCPAHREVKIMNSDSSLGNSSASTSPSIFGPELTPRTADDI</sequence>
<proteinExistence type="predicted"/>
<accession>A0AAV7R169</accession>
<evidence type="ECO:0000313" key="2">
    <source>
        <dbReference type="EMBL" id="KAJ1146326.1"/>
    </source>
</evidence>
<keyword evidence="3" id="KW-1185">Reference proteome</keyword>
<dbReference type="EMBL" id="JANPWB010000010">
    <property type="protein sequence ID" value="KAJ1146326.1"/>
    <property type="molecule type" value="Genomic_DNA"/>
</dbReference>
<protein>
    <submittedName>
        <fullName evidence="2">Uncharacterized protein</fullName>
    </submittedName>
</protein>
<feature type="region of interest" description="Disordered" evidence="1">
    <location>
        <begin position="142"/>
        <end position="172"/>
    </location>
</feature>
<feature type="compositionally biased region" description="Low complexity" evidence="1">
    <location>
        <begin position="112"/>
        <end position="121"/>
    </location>
</feature>
<gene>
    <name evidence="2" type="ORF">NDU88_012603</name>
</gene>